<feature type="repeat" description="TPR" evidence="1">
    <location>
        <begin position="223"/>
        <end position="256"/>
    </location>
</feature>
<dbReference type="AlphaFoldDB" id="A0A8J4PM60"/>
<reference evidence="2" key="1">
    <citation type="submission" date="2020-01" db="EMBL/GenBank/DDBJ databases">
        <title>Development of genomics and gene disruption for Polysphondylium violaceum indicates a role for the polyketide synthase stlB in stalk morphogenesis.</title>
        <authorList>
            <person name="Narita B."/>
            <person name="Kawabe Y."/>
            <person name="Kin K."/>
            <person name="Saito T."/>
            <person name="Gibbs R."/>
            <person name="Kuspa A."/>
            <person name="Muzny D."/>
            <person name="Queller D."/>
            <person name="Richards S."/>
            <person name="Strassman J."/>
            <person name="Sucgang R."/>
            <person name="Worley K."/>
            <person name="Schaap P."/>
        </authorList>
    </citation>
    <scope>NUCLEOTIDE SEQUENCE</scope>
    <source>
        <strain evidence="2">QSvi11</strain>
    </source>
</reference>
<evidence type="ECO:0000313" key="3">
    <source>
        <dbReference type="Proteomes" id="UP000695562"/>
    </source>
</evidence>
<dbReference type="PROSITE" id="PS50005">
    <property type="entry name" value="TPR"/>
    <property type="match status" value="1"/>
</dbReference>
<dbReference type="GO" id="GO:0012505">
    <property type="term" value="C:endomembrane system"/>
    <property type="evidence" value="ECO:0007669"/>
    <property type="project" value="TreeGrafter"/>
</dbReference>
<keyword evidence="3" id="KW-1185">Reference proteome</keyword>
<dbReference type="PANTHER" id="PTHR46512:SF1">
    <property type="entry name" value="PEPTIDYLPROLYL ISOMERASE"/>
    <property type="match status" value="1"/>
</dbReference>
<accession>A0A8J4PM60</accession>
<dbReference type="GO" id="GO:0005829">
    <property type="term" value="C:cytosol"/>
    <property type="evidence" value="ECO:0007669"/>
    <property type="project" value="TreeGrafter"/>
</dbReference>
<sequence>MVSVKGANKEETKDKLIQQFEQVLLKSEYSEPFNQLIDQLVDSIQNLVGDKLVDSLIKLVNAFNQNSKDENDKVYYILAAFLFVMNKELKVKDQTCLELAITLLDKSTTVNPKYMDALNLLVAVYDILSQDSSNSNKQMYFTSKKSEFTNYIKSLQNGEDVKLPKTSLSKYEKSLYEKEKGTEFFKKGDWKQAMYHYHCARNYVIGLFGLDPTNEANAKQLNIVLLNNLALCNTKLGKNERAVQLLDQVLKEEPNNVKALFRRGKAQTLLKCYGAAQDDLEAALRISPDDKEIARELKVLEIASKSYRANEAKVYAKMFEDS</sequence>
<comment type="caution">
    <text evidence="2">The sequence shown here is derived from an EMBL/GenBank/DDBJ whole genome shotgun (WGS) entry which is preliminary data.</text>
</comment>
<keyword evidence="1" id="KW-0802">TPR repeat</keyword>
<dbReference type="InterPro" id="IPR019734">
    <property type="entry name" value="TPR_rpt"/>
</dbReference>
<dbReference type="SMART" id="SM00028">
    <property type="entry name" value="TPR"/>
    <property type="match status" value="3"/>
</dbReference>
<dbReference type="Gene3D" id="1.25.40.10">
    <property type="entry name" value="Tetratricopeptide repeat domain"/>
    <property type="match status" value="1"/>
</dbReference>
<evidence type="ECO:0000313" key="2">
    <source>
        <dbReference type="EMBL" id="KAF2068736.1"/>
    </source>
</evidence>
<dbReference type="GO" id="GO:0016020">
    <property type="term" value="C:membrane"/>
    <property type="evidence" value="ECO:0007669"/>
    <property type="project" value="TreeGrafter"/>
</dbReference>
<dbReference type="GO" id="GO:0005740">
    <property type="term" value="C:mitochondrial envelope"/>
    <property type="evidence" value="ECO:0007669"/>
    <property type="project" value="TreeGrafter"/>
</dbReference>
<gene>
    <name evidence="2" type="ORF">CYY_009940</name>
</gene>
<dbReference type="SUPFAM" id="SSF48452">
    <property type="entry name" value="TPR-like"/>
    <property type="match status" value="1"/>
</dbReference>
<dbReference type="Proteomes" id="UP000695562">
    <property type="component" value="Unassembled WGS sequence"/>
</dbReference>
<dbReference type="PANTHER" id="PTHR46512">
    <property type="entry name" value="PEPTIDYLPROLYL ISOMERASE"/>
    <property type="match status" value="1"/>
</dbReference>
<dbReference type="Pfam" id="PF13181">
    <property type="entry name" value="TPR_8"/>
    <property type="match status" value="1"/>
</dbReference>
<organism evidence="2 3">
    <name type="scientific">Polysphondylium violaceum</name>
    <dbReference type="NCBI Taxonomy" id="133409"/>
    <lineage>
        <taxon>Eukaryota</taxon>
        <taxon>Amoebozoa</taxon>
        <taxon>Evosea</taxon>
        <taxon>Eumycetozoa</taxon>
        <taxon>Dictyostelia</taxon>
        <taxon>Dictyosteliales</taxon>
        <taxon>Dictyosteliaceae</taxon>
        <taxon>Polysphondylium</taxon>
    </lineage>
</organism>
<name>A0A8J4PM60_9MYCE</name>
<dbReference type="InterPro" id="IPR011990">
    <property type="entry name" value="TPR-like_helical_dom_sf"/>
</dbReference>
<dbReference type="InterPro" id="IPR050754">
    <property type="entry name" value="FKBP4/5/8-like"/>
</dbReference>
<dbReference type="GO" id="GO:0044183">
    <property type="term" value="F:protein folding chaperone"/>
    <property type="evidence" value="ECO:0007669"/>
    <property type="project" value="TreeGrafter"/>
</dbReference>
<evidence type="ECO:0000256" key="1">
    <source>
        <dbReference type="PROSITE-ProRule" id="PRU00339"/>
    </source>
</evidence>
<dbReference type="EMBL" id="AJWJ01000860">
    <property type="protein sequence ID" value="KAF2068736.1"/>
    <property type="molecule type" value="Genomic_DNA"/>
</dbReference>
<protein>
    <submittedName>
        <fullName evidence="2">Uncharacterized protein</fullName>
    </submittedName>
</protein>
<proteinExistence type="predicted"/>
<dbReference type="OrthoDB" id="433738at2759"/>